<dbReference type="PANTHER" id="PTHR33418:SF1">
    <property type="entry name" value="HELICASE-ASSOCIATED DOMAIN-CONTAINING PROTEIN"/>
    <property type="match status" value="1"/>
</dbReference>
<dbReference type="eggNOG" id="ENOG502SQDX">
    <property type="taxonomic scope" value="Eukaryota"/>
</dbReference>
<protein>
    <recommendedName>
        <fullName evidence="2">Helicase-associated domain-containing protein</fullName>
    </recommendedName>
</protein>
<dbReference type="Pfam" id="PF03457">
    <property type="entry name" value="HA"/>
    <property type="match status" value="2"/>
</dbReference>
<feature type="domain" description="Helicase-associated" evidence="2">
    <location>
        <begin position="461"/>
        <end position="523"/>
    </location>
</feature>
<keyword evidence="4" id="KW-1185">Reference proteome</keyword>
<dbReference type="EMBL" id="AGNL01008130">
    <property type="protein sequence ID" value="EJK70723.1"/>
    <property type="molecule type" value="Genomic_DNA"/>
</dbReference>
<accession>K0SWG7</accession>
<reference evidence="3 4" key="1">
    <citation type="journal article" date="2012" name="Genome Biol.">
        <title>Genome and low-iron response of an oceanic diatom adapted to chronic iron limitation.</title>
        <authorList>
            <person name="Lommer M."/>
            <person name="Specht M."/>
            <person name="Roy A.S."/>
            <person name="Kraemer L."/>
            <person name="Andreson R."/>
            <person name="Gutowska M.A."/>
            <person name="Wolf J."/>
            <person name="Bergner S.V."/>
            <person name="Schilhabel M.B."/>
            <person name="Klostermeier U.C."/>
            <person name="Beiko R.G."/>
            <person name="Rosenstiel P."/>
            <person name="Hippler M."/>
            <person name="Laroche J."/>
        </authorList>
    </citation>
    <scope>NUCLEOTIDE SEQUENCE [LARGE SCALE GENOMIC DNA]</scope>
    <source>
        <strain evidence="3 4">CCMP1005</strain>
    </source>
</reference>
<dbReference type="Gene3D" id="6.10.140.530">
    <property type="match status" value="2"/>
</dbReference>
<dbReference type="InterPro" id="IPR005114">
    <property type="entry name" value="Helicase_assoc"/>
</dbReference>
<feature type="compositionally biased region" description="Polar residues" evidence="1">
    <location>
        <begin position="281"/>
        <end position="313"/>
    </location>
</feature>
<proteinExistence type="predicted"/>
<dbReference type="OrthoDB" id="47450at2759"/>
<gene>
    <name evidence="3" type="ORF">THAOC_07896</name>
</gene>
<evidence type="ECO:0000313" key="3">
    <source>
        <dbReference type="EMBL" id="EJK70723.1"/>
    </source>
</evidence>
<sequence length="535" mass="57660">DHHSVQDLAQHLNNCEAIATATGTMAERLSKNHPADSEEAGGASMAGAPPPDVPGDTTFAPISARVNPNANGYAPGATVAASLLADQLALRALEAQIASQQIALSTLQAQIAANQQNAAVISRRLMMTSRYTNGMQHQSMSSALGNNFAGGFRQLQVLPQSLQQQQHLNLHTNILTNSILSASSSGAQPPSSTLFNFTAPSASVQMPSGVVAFGQSQNPTAFSNIQQQKGALGQSPGLEAQPNTQINLLATAALAASEPNGTQKLCPTLSPDRFKADARPTTGNAGLSFADQSMNQTGPGDGGNHQQQTASSQERFRAGPTPSTEPPLAMTHKRSEPVSVTDTAAHQQDERAPSKKSGVDSAATLRTVKIGLASIPVEGGHREESGWEKQFKALKLWRLENGHCNVPARCETDARLGRWVMTQRRQYSLMKDGKPSAMTQSRIDLLESIDFSWSIRPKPQDTFAELLAFQREKGHCIVPQRCKENPQLGTWVHTQRRQYKLKMEGKSNSMTQDKINSLNGIQFEWDGRPPNQDKK</sequence>
<name>K0SWG7_THAOC</name>
<comment type="caution">
    <text evidence="3">The sequence shown here is derived from an EMBL/GenBank/DDBJ whole genome shotgun (WGS) entry which is preliminary data.</text>
</comment>
<dbReference type="AlphaFoldDB" id="K0SWG7"/>
<dbReference type="Proteomes" id="UP000266841">
    <property type="component" value="Unassembled WGS sequence"/>
</dbReference>
<dbReference type="PANTHER" id="PTHR33418">
    <property type="entry name" value="HELICASE-ASSOCIATED"/>
    <property type="match status" value="1"/>
</dbReference>
<feature type="region of interest" description="Disordered" evidence="1">
    <location>
        <begin position="260"/>
        <end position="361"/>
    </location>
</feature>
<evidence type="ECO:0000259" key="2">
    <source>
        <dbReference type="Pfam" id="PF03457"/>
    </source>
</evidence>
<evidence type="ECO:0000256" key="1">
    <source>
        <dbReference type="SAM" id="MobiDB-lite"/>
    </source>
</evidence>
<feature type="non-terminal residue" evidence="3">
    <location>
        <position position="1"/>
    </location>
</feature>
<organism evidence="3 4">
    <name type="scientific">Thalassiosira oceanica</name>
    <name type="common">Marine diatom</name>
    <dbReference type="NCBI Taxonomy" id="159749"/>
    <lineage>
        <taxon>Eukaryota</taxon>
        <taxon>Sar</taxon>
        <taxon>Stramenopiles</taxon>
        <taxon>Ochrophyta</taxon>
        <taxon>Bacillariophyta</taxon>
        <taxon>Coscinodiscophyceae</taxon>
        <taxon>Thalassiosirophycidae</taxon>
        <taxon>Thalassiosirales</taxon>
        <taxon>Thalassiosiraceae</taxon>
        <taxon>Thalassiosira</taxon>
    </lineage>
</organism>
<evidence type="ECO:0000313" key="4">
    <source>
        <dbReference type="Proteomes" id="UP000266841"/>
    </source>
</evidence>
<feature type="domain" description="Helicase-associated" evidence="2">
    <location>
        <begin position="385"/>
        <end position="451"/>
    </location>
</feature>
<feature type="region of interest" description="Disordered" evidence="1">
    <location>
        <begin position="29"/>
        <end position="53"/>
    </location>
</feature>